<dbReference type="EMBL" id="BOPF01000008">
    <property type="protein sequence ID" value="GIJ45800.1"/>
    <property type="molecule type" value="Genomic_DNA"/>
</dbReference>
<proteinExistence type="predicted"/>
<reference evidence="3" key="1">
    <citation type="submission" date="2021-01" db="EMBL/GenBank/DDBJ databases">
        <title>Whole genome shotgun sequence of Virgisporangium aliadipatigenens NBRC 105644.</title>
        <authorList>
            <person name="Komaki H."/>
            <person name="Tamura T."/>
        </authorList>
    </citation>
    <scope>NUCLEOTIDE SEQUENCE</scope>
    <source>
        <strain evidence="3">NBRC 105644</strain>
    </source>
</reference>
<dbReference type="InterPro" id="IPR015422">
    <property type="entry name" value="PyrdxlP-dep_Trfase_small"/>
</dbReference>
<organism evidence="3 4">
    <name type="scientific">Virgisporangium aliadipatigenens</name>
    <dbReference type="NCBI Taxonomy" id="741659"/>
    <lineage>
        <taxon>Bacteria</taxon>
        <taxon>Bacillati</taxon>
        <taxon>Actinomycetota</taxon>
        <taxon>Actinomycetes</taxon>
        <taxon>Micromonosporales</taxon>
        <taxon>Micromonosporaceae</taxon>
        <taxon>Virgisporangium</taxon>
    </lineage>
</organism>
<dbReference type="Proteomes" id="UP000619260">
    <property type="component" value="Unassembled WGS sequence"/>
</dbReference>
<name>A0A8J3YKT0_9ACTN</name>
<accession>A0A8J3YKT0</accession>
<keyword evidence="3" id="KW-0032">Aminotransferase</keyword>
<dbReference type="Pfam" id="PF00266">
    <property type="entry name" value="Aminotran_5"/>
    <property type="match status" value="1"/>
</dbReference>
<dbReference type="InterPro" id="IPR000192">
    <property type="entry name" value="Aminotrans_V_dom"/>
</dbReference>
<feature type="domain" description="Aminotransferase class V" evidence="2">
    <location>
        <begin position="57"/>
        <end position="303"/>
    </location>
</feature>
<dbReference type="SUPFAM" id="SSF53383">
    <property type="entry name" value="PLP-dependent transferases"/>
    <property type="match status" value="1"/>
</dbReference>
<keyword evidence="3" id="KW-0808">Transferase</keyword>
<evidence type="ECO:0000259" key="2">
    <source>
        <dbReference type="Pfam" id="PF00266"/>
    </source>
</evidence>
<dbReference type="GO" id="GO:0008483">
    <property type="term" value="F:transaminase activity"/>
    <property type="evidence" value="ECO:0007669"/>
    <property type="project" value="UniProtKB-KW"/>
</dbReference>
<keyword evidence="4" id="KW-1185">Reference proteome</keyword>
<dbReference type="PANTHER" id="PTHR43092">
    <property type="entry name" value="L-CYSTEINE DESULFHYDRASE"/>
    <property type="match status" value="1"/>
</dbReference>
<evidence type="ECO:0000313" key="4">
    <source>
        <dbReference type="Proteomes" id="UP000619260"/>
    </source>
</evidence>
<dbReference type="InterPro" id="IPR015424">
    <property type="entry name" value="PyrdxlP-dep_Trfase"/>
</dbReference>
<dbReference type="PANTHER" id="PTHR43092:SF2">
    <property type="entry name" value="HERCYNYLCYSTEINE SULFOXIDE LYASE"/>
    <property type="match status" value="1"/>
</dbReference>
<dbReference type="Gene3D" id="3.90.1150.10">
    <property type="entry name" value="Aspartate Aminotransferase, domain 1"/>
    <property type="match status" value="1"/>
</dbReference>
<evidence type="ECO:0000313" key="3">
    <source>
        <dbReference type="EMBL" id="GIJ45800.1"/>
    </source>
</evidence>
<dbReference type="AlphaFoldDB" id="A0A8J3YKT0"/>
<comment type="caution">
    <text evidence="3">The sequence shown here is derived from an EMBL/GenBank/DDBJ whole genome shotgun (WGS) entry which is preliminary data.</text>
</comment>
<sequence length="395" mass="42362">MPQAKPPDPIPGARLLFSLDPGVSHLNHGSFGAVPVPVQRAQQRLRDEMDANPMRFFTAGLHERVAHARRHLAAFLRTDSDGTEPEGSALVANATTAASIVLDTLRLKPGDEIVSTDHGYGAVSMAIARSCRESGAVSRVVPVPLVSRDEDVVDAVRAAVTSRTRLVIIDQITSPTARVLPVRALIKALRGTGVAVFVDAAHAPGSVDAVPGADFWVGNLHKWAFAPRGTALLSVAERWRGRIRVPVVSWEDGTGFPGALEGIATTDYTGWLAAPVGLFVLRTLGVAAVRRHNADLAAYGQQVVGAALGLDPGALPEPGGDDPIPMRIVPLPARTCPDYEATVALRQRISDELLAEVAINFWNGRGYLRLSGQVYNRAEEYERLAERLPALLRHM</sequence>
<gene>
    <name evidence="3" type="ORF">Val02_26860</name>
</gene>
<keyword evidence="1" id="KW-0663">Pyridoxal phosphate</keyword>
<dbReference type="RefSeq" id="WP_239152835.1">
    <property type="nucleotide sequence ID" value="NZ_BOPF01000008.1"/>
</dbReference>
<dbReference type="InterPro" id="IPR015421">
    <property type="entry name" value="PyrdxlP-dep_Trfase_major"/>
</dbReference>
<dbReference type="Gene3D" id="3.40.640.10">
    <property type="entry name" value="Type I PLP-dependent aspartate aminotransferase-like (Major domain)"/>
    <property type="match status" value="1"/>
</dbReference>
<evidence type="ECO:0000256" key="1">
    <source>
        <dbReference type="ARBA" id="ARBA00022898"/>
    </source>
</evidence>
<protein>
    <submittedName>
        <fullName evidence="3">Aminotransferase class V</fullName>
    </submittedName>
</protein>